<proteinExistence type="predicted"/>
<evidence type="ECO:0000313" key="2">
    <source>
        <dbReference type="Proteomes" id="UP000693946"/>
    </source>
</evidence>
<gene>
    <name evidence="1" type="ORF">JOB18_019933</name>
</gene>
<accession>A0AAV6QSS1</accession>
<comment type="caution">
    <text evidence="1">The sequence shown here is derived from an EMBL/GenBank/DDBJ whole genome shotgun (WGS) entry which is preliminary data.</text>
</comment>
<dbReference type="AlphaFoldDB" id="A0AAV6QSS1"/>
<organism evidence="1 2">
    <name type="scientific">Solea senegalensis</name>
    <name type="common">Senegalese sole</name>
    <dbReference type="NCBI Taxonomy" id="28829"/>
    <lineage>
        <taxon>Eukaryota</taxon>
        <taxon>Metazoa</taxon>
        <taxon>Chordata</taxon>
        <taxon>Craniata</taxon>
        <taxon>Vertebrata</taxon>
        <taxon>Euteleostomi</taxon>
        <taxon>Actinopterygii</taxon>
        <taxon>Neopterygii</taxon>
        <taxon>Teleostei</taxon>
        <taxon>Neoteleostei</taxon>
        <taxon>Acanthomorphata</taxon>
        <taxon>Carangaria</taxon>
        <taxon>Pleuronectiformes</taxon>
        <taxon>Pleuronectoidei</taxon>
        <taxon>Soleidae</taxon>
        <taxon>Solea</taxon>
    </lineage>
</organism>
<dbReference type="EMBL" id="JAGKHQ010000015">
    <property type="protein sequence ID" value="KAG7496481.1"/>
    <property type="molecule type" value="Genomic_DNA"/>
</dbReference>
<dbReference type="Proteomes" id="UP000693946">
    <property type="component" value="Linkage Group LG3"/>
</dbReference>
<evidence type="ECO:0000313" key="1">
    <source>
        <dbReference type="EMBL" id="KAG7496481.1"/>
    </source>
</evidence>
<sequence length="69" mass="7485">MGSLEWRSRVSGGNSILVEDSVDMEACRAHQLTGNVDSNYCSLLPVLQLCAQLSRLSCLNLLSQMISGI</sequence>
<reference evidence="1 2" key="1">
    <citation type="journal article" date="2021" name="Sci. Rep.">
        <title>Chromosome anchoring in Senegalese sole (Solea senegalensis) reveals sex-associated markers and genome rearrangements in flatfish.</title>
        <authorList>
            <person name="Guerrero-Cozar I."/>
            <person name="Gomez-Garrido J."/>
            <person name="Berbel C."/>
            <person name="Martinez-Blanch J.F."/>
            <person name="Alioto T."/>
            <person name="Claros M.G."/>
            <person name="Gagnaire P.A."/>
            <person name="Manchado M."/>
        </authorList>
    </citation>
    <scope>NUCLEOTIDE SEQUENCE [LARGE SCALE GENOMIC DNA]</scope>
    <source>
        <strain evidence="1">Sse05_10M</strain>
    </source>
</reference>
<keyword evidence="2" id="KW-1185">Reference proteome</keyword>
<protein>
    <submittedName>
        <fullName evidence="1">Uncharacterized protein</fullName>
    </submittedName>
</protein>
<name>A0AAV6QSS1_SOLSE</name>